<keyword evidence="2" id="KW-1185">Reference proteome</keyword>
<protein>
    <recommendedName>
        <fullName evidence="3">LPS-assembly lipoprotein</fullName>
    </recommendedName>
</protein>
<dbReference type="InterPro" id="IPR007485">
    <property type="entry name" value="LPS_assembly_LptE"/>
</dbReference>
<gene>
    <name evidence="1" type="ORF">J5Y09_22650</name>
</gene>
<proteinExistence type="predicted"/>
<evidence type="ECO:0000313" key="1">
    <source>
        <dbReference type="EMBL" id="MBP0466746.1"/>
    </source>
</evidence>
<dbReference type="PROSITE" id="PS51257">
    <property type="entry name" value="PROKAR_LIPOPROTEIN"/>
    <property type="match status" value="1"/>
</dbReference>
<reference evidence="1 2" key="1">
    <citation type="submission" date="2021-03" db="EMBL/GenBank/DDBJ databases">
        <authorList>
            <person name="So Y."/>
        </authorList>
    </citation>
    <scope>NUCLEOTIDE SEQUENCE [LARGE SCALE GENOMIC DNA]</scope>
    <source>
        <strain evidence="1 2">PWR1</strain>
    </source>
</reference>
<comment type="caution">
    <text evidence="1">The sequence shown here is derived from an EMBL/GenBank/DDBJ whole genome shotgun (WGS) entry which is preliminary data.</text>
</comment>
<name>A0ABS4AZH6_9PROT</name>
<organism evidence="1 2">
    <name type="scientific">Roseomonas nitratireducens</name>
    <dbReference type="NCBI Taxonomy" id="2820810"/>
    <lineage>
        <taxon>Bacteria</taxon>
        <taxon>Pseudomonadati</taxon>
        <taxon>Pseudomonadota</taxon>
        <taxon>Alphaproteobacteria</taxon>
        <taxon>Acetobacterales</taxon>
        <taxon>Roseomonadaceae</taxon>
        <taxon>Roseomonas</taxon>
    </lineage>
</organism>
<dbReference type="Gene3D" id="3.30.160.150">
    <property type="entry name" value="Lipoprotein like domain"/>
    <property type="match status" value="1"/>
</dbReference>
<dbReference type="RefSeq" id="WP_209354135.1">
    <property type="nucleotide sequence ID" value="NZ_JAGIYZ010000035.1"/>
</dbReference>
<dbReference type="EMBL" id="JAGIYZ010000035">
    <property type="protein sequence ID" value="MBP0466746.1"/>
    <property type="molecule type" value="Genomic_DNA"/>
</dbReference>
<sequence length="170" mass="18891">MWSRRSILVLGPALLAGCGFRPMYAERADGGGAVAGLRQVRVARILERNGQLMRRRLEERLATNEATARYDLRVGLAFGAEVQGFTRDGTPTRVRYTGTATWFLFDTNTPPRLVARGAERTFDAFNVPDNQFFAAETARLAMEQRLVDQLAEDIVRSLSVRFESGPPQAG</sequence>
<accession>A0ABS4AZH6</accession>
<dbReference type="Proteomes" id="UP000680815">
    <property type="component" value="Unassembled WGS sequence"/>
</dbReference>
<evidence type="ECO:0000313" key="2">
    <source>
        <dbReference type="Proteomes" id="UP000680815"/>
    </source>
</evidence>
<dbReference type="Pfam" id="PF04390">
    <property type="entry name" value="LptE"/>
    <property type="match status" value="1"/>
</dbReference>
<evidence type="ECO:0008006" key="3">
    <source>
        <dbReference type="Google" id="ProtNLM"/>
    </source>
</evidence>